<dbReference type="KEGG" id="oar:OA238_c38360"/>
<evidence type="ECO:0000313" key="2">
    <source>
        <dbReference type="EMBL" id="AGI73782.1"/>
    </source>
</evidence>
<dbReference type="Gene3D" id="1.20.1050.10">
    <property type="match status" value="1"/>
</dbReference>
<dbReference type="PANTHER" id="PTHR12782:SF5">
    <property type="entry name" value="PROSTAGLANDIN E SYNTHASE 2"/>
    <property type="match status" value="1"/>
</dbReference>
<dbReference type="Proteomes" id="UP000004688">
    <property type="component" value="Chromosome"/>
</dbReference>
<dbReference type="STRING" id="391616.OA238_c38360"/>
<keyword evidence="3" id="KW-1185">Reference proteome</keyword>
<evidence type="ECO:0008006" key="4">
    <source>
        <dbReference type="Google" id="ProtNLM"/>
    </source>
</evidence>
<evidence type="ECO:0000256" key="1">
    <source>
        <dbReference type="SAM" id="MobiDB-lite"/>
    </source>
</evidence>
<reference evidence="2 3" key="1">
    <citation type="journal article" date="2013" name="PLoS ONE">
        <title>Poles Apart: Arctic and Antarctic Octadecabacter strains Share High Genome Plasticity and a New Type of Xanthorhodopsin.</title>
        <authorList>
            <person name="Vollmers J."/>
            <person name="Voget S."/>
            <person name="Dietrich S."/>
            <person name="Gollnow K."/>
            <person name="Smits M."/>
            <person name="Meyer K."/>
            <person name="Brinkhoff T."/>
            <person name="Simon M."/>
            <person name="Daniel R."/>
        </authorList>
    </citation>
    <scope>NUCLEOTIDE SEQUENCE [LARGE SCALE GENOMIC DNA]</scope>
    <source>
        <strain evidence="2 3">238</strain>
    </source>
</reference>
<dbReference type="eggNOG" id="COG0625">
    <property type="taxonomic scope" value="Bacteria"/>
</dbReference>
<evidence type="ECO:0000313" key="3">
    <source>
        <dbReference type="Proteomes" id="UP000004688"/>
    </source>
</evidence>
<dbReference type="SUPFAM" id="SSF52833">
    <property type="entry name" value="Thioredoxin-like"/>
    <property type="match status" value="1"/>
</dbReference>
<dbReference type="EMBL" id="CP003742">
    <property type="protein sequence ID" value="AGI73782.1"/>
    <property type="molecule type" value="Genomic_DNA"/>
</dbReference>
<proteinExistence type="predicted"/>
<dbReference type="PANTHER" id="PTHR12782">
    <property type="entry name" value="MICROSOMAL PROSTAGLANDIN E SYNTHASE-2"/>
    <property type="match status" value="1"/>
</dbReference>
<sequence>MSVSTQMLPDGSNPEGVAPNPPLGWSGKSDLKDVVVHGPAFSHATTKLRTHLVFAGVPYTHEQHLKAKPQGIKPNSSYQKVPVIDVTGRQVNDSWIILQNLLPAIGIEMDPAFEERLVLELDTTFKLHCTSTDWARLAVATVGAPAMIKWLIGPMLKRMERKQARHNIATSGLGHREGDEVAFARDFKRAMRGKFHAGTEPGHADLSFYGFLAGYLYAGSPIAANMVMQAGLDPWVSAMKKIVPMEMLFPKTTK</sequence>
<feature type="region of interest" description="Disordered" evidence="1">
    <location>
        <begin position="1"/>
        <end position="24"/>
    </location>
</feature>
<dbReference type="InterPro" id="IPR036249">
    <property type="entry name" value="Thioredoxin-like_sf"/>
</dbReference>
<protein>
    <recommendedName>
        <fullName evidence="4">GST N-terminal domain-containing protein</fullName>
    </recommendedName>
</protein>
<dbReference type="AlphaFoldDB" id="M9RNK4"/>
<dbReference type="OrthoDB" id="7664269at2"/>
<accession>M9RNK4</accession>
<dbReference type="RefSeq" id="WP_015496769.1">
    <property type="nucleotide sequence ID" value="NC_020908.1"/>
</dbReference>
<dbReference type="SUPFAM" id="SSF47616">
    <property type="entry name" value="GST C-terminal domain-like"/>
    <property type="match status" value="1"/>
</dbReference>
<gene>
    <name evidence="2" type="ORF">OA238_c38360</name>
</gene>
<name>M9RNK4_9RHOB</name>
<organism evidence="2 3">
    <name type="scientific">Octadecabacter arcticus 238</name>
    <dbReference type="NCBI Taxonomy" id="391616"/>
    <lineage>
        <taxon>Bacteria</taxon>
        <taxon>Pseudomonadati</taxon>
        <taxon>Pseudomonadota</taxon>
        <taxon>Alphaproteobacteria</taxon>
        <taxon>Rhodobacterales</taxon>
        <taxon>Roseobacteraceae</taxon>
        <taxon>Octadecabacter</taxon>
    </lineage>
</organism>
<dbReference type="HOGENOM" id="CLU_1093435_0_0_5"/>
<dbReference type="InterPro" id="IPR036282">
    <property type="entry name" value="Glutathione-S-Trfase_C_sf"/>
</dbReference>